<name>A0A1T5CXF3_9SPHI</name>
<dbReference type="GO" id="GO:0005737">
    <property type="term" value="C:cytoplasm"/>
    <property type="evidence" value="ECO:0007669"/>
    <property type="project" value="UniProtKB-ARBA"/>
</dbReference>
<dbReference type="InterPro" id="IPR013123">
    <property type="entry name" value="SpoU_subst-bd"/>
</dbReference>
<dbReference type="SUPFAM" id="SSF55315">
    <property type="entry name" value="L30e-like"/>
    <property type="match status" value="1"/>
</dbReference>
<dbReference type="RefSeq" id="WP_079642584.1">
    <property type="nucleotide sequence ID" value="NZ_FUZF01000005.1"/>
</dbReference>
<dbReference type="STRING" id="1513896.SAMN05660841_01626"/>
<dbReference type="InterPro" id="IPR053888">
    <property type="entry name" value="MRM3-like_sub_bind"/>
</dbReference>
<dbReference type="Gene3D" id="3.30.1330.30">
    <property type="match status" value="1"/>
</dbReference>
<evidence type="ECO:0000259" key="4">
    <source>
        <dbReference type="SMART" id="SM00967"/>
    </source>
</evidence>
<gene>
    <name evidence="5" type="ORF">SAMN05660841_01626</name>
</gene>
<dbReference type="CDD" id="cd18109">
    <property type="entry name" value="SpoU-like_RNA-MTase"/>
    <property type="match status" value="1"/>
</dbReference>
<evidence type="ECO:0000256" key="3">
    <source>
        <dbReference type="ARBA" id="ARBA00022679"/>
    </source>
</evidence>
<organism evidence="5 6">
    <name type="scientific">Sphingobacterium nematocida</name>
    <dbReference type="NCBI Taxonomy" id="1513896"/>
    <lineage>
        <taxon>Bacteria</taxon>
        <taxon>Pseudomonadati</taxon>
        <taxon>Bacteroidota</taxon>
        <taxon>Sphingobacteriia</taxon>
        <taxon>Sphingobacteriales</taxon>
        <taxon>Sphingobacteriaceae</taxon>
        <taxon>Sphingobacterium</taxon>
    </lineage>
</organism>
<dbReference type="OrthoDB" id="9785673at2"/>
<dbReference type="InterPro" id="IPR001537">
    <property type="entry name" value="SpoU_MeTrfase"/>
</dbReference>
<dbReference type="Pfam" id="PF22435">
    <property type="entry name" value="MRM3-like_sub_bind"/>
    <property type="match status" value="1"/>
</dbReference>
<dbReference type="Gene3D" id="3.40.1280.10">
    <property type="match status" value="1"/>
</dbReference>
<evidence type="ECO:0000256" key="2">
    <source>
        <dbReference type="ARBA" id="ARBA00022603"/>
    </source>
</evidence>
<dbReference type="InterPro" id="IPR029026">
    <property type="entry name" value="tRNA_m1G_MTases_N"/>
</dbReference>
<dbReference type="SUPFAM" id="SSF75217">
    <property type="entry name" value="alpha/beta knot"/>
    <property type="match status" value="1"/>
</dbReference>
<dbReference type="GO" id="GO:0032259">
    <property type="term" value="P:methylation"/>
    <property type="evidence" value="ECO:0007669"/>
    <property type="project" value="UniProtKB-KW"/>
</dbReference>
<comment type="similarity">
    <text evidence="1">Belongs to the class IV-like SAM-binding methyltransferase superfamily. RNA methyltransferase TrmH family.</text>
</comment>
<dbReference type="GO" id="GO:0006396">
    <property type="term" value="P:RNA processing"/>
    <property type="evidence" value="ECO:0007669"/>
    <property type="project" value="InterPro"/>
</dbReference>
<feature type="domain" description="RNA 2-O ribose methyltransferase substrate binding" evidence="4">
    <location>
        <begin position="26"/>
        <end position="95"/>
    </location>
</feature>
<dbReference type="EMBL" id="FUZF01000005">
    <property type="protein sequence ID" value="SKB64089.1"/>
    <property type="molecule type" value="Genomic_DNA"/>
</dbReference>
<reference evidence="6" key="1">
    <citation type="submission" date="2017-02" db="EMBL/GenBank/DDBJ databases">
        <authorList>
            <person name="Varghese N."/>
            <person name="Submissions S."/>
        </authorList>
    </citation>
    <scope>NUCLEOTIDE SEQUENCE [LARGE SCALE GENOMIC DNA]</scope>
    <source>
        <strain evidence="6">DSM 24091</strain>
    </source>
</reference>
<dbReference type="AlphaFoldDB" id="A0A1T5CXF3"/>
<dbReference type="InterPro" id="IPR029064">
    <property type="entry name" value="Ribosomal_eL30-like_sf"/>
</dbReference>
<evidence type="ECO:0000256" key="1">
    <source>
        <dbReference type="ARBA" id="ARBA00007228"/>
    </source>
</evidence>
<protein>
    <submittedName>
        <fullName evidence="5">RNA methyltransferase, TrmH family</fullName>
    </submittedName>
</protein>
<proteinExistence type="inferred from homology"/>
<keyword evidence="3 5" id="KW-0808">Transferase</keyword>
<accession>A0A1T5CXF3</accession>
<dbReference type="GO" id="GO:0008173">
    <property type="term" value="F:RNA methyltransferase activity"/>
    <property type="evidence" value="ECO:0007669"/>
    <property type="project" value="InterPro"/>
</dbReference>
<dbReference type="Proteomes" id="UP000190150">
    <property type="component" value="Unassembled WGS sequence"/>
</dbReference>
<dbReference type="Pfam" id="PF00588">
    <property type="entry name" value="SpoU_methylase"/>
    <property type="match status" value="1"/>
</dbReference>
<keyword evidence="6" id="KW-1185">Reference proteome</keyword>
<dbReference type="SMART" id="SM00967">
    <property type="entry name" value="SpoU_sub_bind"/>
    <property type="match status" value="1"/>
</dbReference>
<dbReference type="InterPro" id="IPR029028">
    <property type="entry name" value="Alpha/beta_knot_MTases"/>
</dbReference>
<dbReference type="PANTHER" id="PTHR43191">
    <property type="entry name" value="RRNA METHYLTRANSFERASE 3"/>
    <property type="match status" value="1"/>
</dbReference>
<keyword evidence="2 5" id="KW-0489">Methyltransferase</keyword>
<evidence type="ECO:0000313" key="6">
    <source>
        <dbReference type="Proteomes" id="UP000190150"/>
    </source>
</evidence>
<evidence type="ECO:0000313" key="5">
    <source>
        <dbReference type="EMBL" id="SKB64089.1"/>
    </source>
</evidence>
<dbReference type="GO" id="GO:0003723">
    <property type="term" value="F:RNA binding"/>
    <property type="evidence" value="ECO:0007669"/>
    <property type="project" value="InterPro"/>
</dbReference>
<sequence>MLSKAQISLITSLQHKKFRTKHGLFIVEGIKSIMEFVHSSYKVQKIFTTDQASTKLVKIPQNIKPTILTESDFSKISGLKNPQGALALVEIPESLALDLNELKGKHSLVLDDIQDPGNLGTIIRTAEWFGIQHIICSIETVDAYNPKVVQATMGSLSRVQLYYTDIADLILKKEIATFGALLEGESIYETDFGQEGLIIMGNEGNGIRTDLIPSIKKAVTIPRIGHAESLNVAVATTVFCSEIARHRMKTGRQQI</sequence>
<dbReference type="InterPro" id="IPR051259">
    <property type="entry name" value="rRNA_Methyltransferase"/>
</dbReference>
<dbReference type="PANTHER" id="PTHR43191:SF2">
    <property type="entry name" value="RRNA METHYLTRANSFERASE 3, MITOCHONDRIAL"/>
    <property type="match status" value="1"/>
</dbReference>